<evidence type="ECO:0000313" key="3">
    <source>
        <dbReference type="EMBL" id="CAH1105538.1"/>
    </source>
</evidence>
<dbReference type="EMBL" id="OV651814">
    <property type="protein sequence ID" value="CAH1105538.1"/>
    <property type="molecule type" value="Genomic_DNA"/>
</dbReference>
<feature type="compositionally biased region" description="Basic and acidic residues" evidence="1">
    <location>
        <begin position="114"/>
        <end position="144"/>
    </location>
</feature>
<name>A0A9P0CSQ1_9CUCU</name>
<reference evidence="3" key="1">
    <citation type="submission" date="2022-01" db="EMBL/GenBank/DDBJ databases">
        <authorList>
            <person name="King R."/>
        </authorList>
    </citation>
    <scope>NUCLEOTIDE SEQUENCE</scope>
</reference>
<dbReference type="AlphaFoldDB" id="A0A9P0CSQ1"/>
<keyword evidence="2" id="KW-1133">Transmembrane helix</keyword>
<accession>A0A9P0CSQ1</accession>
<evidence type="ECO:0000313" key="4">
    <source>
        <dbReference type="Proteomes" id="UP001153636"/>
    </source>
</evidence>
<feature type="region of interest" description="Disordered" evidence="1">
    <location>
        <begin position="114"/>
        <end position="153"/>
    </location>
</feature>
<keyword evidence="2" id="KW-0472">Membrane</keyword>
<organism evidence="3 4">
    <name type="scientific">Psylliodes chrysocephalus</name>
    <dbReference type="NCBI Taxonomy" id="3402493"/>
    <lineage>
        <taxon>Eukaryota</taxon>
        <taxon>Metazoa</taxon>
        <taxon>Ecdysozoa</taxon>
        <taxon>Arthropoda</taxon>
        <taxon>Hexapoda</taxon>
        <taxon>Insecta</taxon>
        <taxon>Pterygota</taxon>
        <taxon>Neoptera</taxon>
        <taxon>Endopterygota</taxon>
        <taxon>Coleoptera</taxon>
        <taxon>Polyphaga</taxon>
        <taxon>Cucujiformia</taxon>
        <taxon>Chrysomeloidea</taxon>
        <taxon>Chrysomelidae</taxon>
        <taxon>Galerucinae</taxon>
        <taxon>Alticini</taxon>
        <taxon>Psylliodes</taxon>
    </lineage>
</organism>
<feature type="transmembrane region" description="Helical" evidence="2">
    <location>
        <begin position="6"/>
        <end position="28"/>
    </location>
</feature>
<dbReference type="Proteomes" id="UP001153636">
    <property type="component" value="Chromosome 2"/>
</dbReference>
<sequence length="153" mass="17968">MPNFRIWFIAPIVFKTSSYVICLMVLITKCNHIENSTRIFIATCYKLQDMVKRISATRKLPEHFVQSNENKDKNNEFEKTSKINISQNIIIQNNDDGPHYKGDEVDTNILQHKEDYTVSEKSSDTNKLEEEQEEKTVEIRETNGKKRRRNSVN</sequence>
<gene>
    <name evidence="3" type="ORF">PSYICH_LOCUS7042</name>
</gene>
<keyword evidence="4" id="KW-1185">Reference proteome</keyword>
<evidence type="ECO:0000256" key="2">
    <source>
        <dbReference type="SAM" id="Phobius"/>
    </source>
</evidence>
<proteinExistence type="predicted"/>
<evidence type="ECO:0000256" key="1">
    <source>
        <dbReference type="SAM" id="MobiDB-lite"/>
    </source>
</evidence>
<keyword evidence="2" id="KW-0812">Transmembrane</keyword>
<protein>
    <submittedName>
        <fullName evidence="3">Uncharacterized protein</fullName>
    </submittedName>
</protein>